<accession>A0A1Y5IGU5</accession>
<feature type="compositionally biased region" description="Polar residues" evidence="2">
    <location>
        <begin position="314"/>
        <end position="326"/>
    </location>
</feature>
<feature type="region of interest" description="Disordered" evidence="2">
    <location>
        <begin position="744"/>
        <end position="882"/>
    </location>
</feature>
<feature type="compositionally biased region" description="Polar residues" evidence="2">
    <location>
        <begin position="804"/>
        <end position="835"/>
    </location>
</feature>
<gene>
    <name evidence="4" type="ORF">BE221DRAFT_189162</name>
</gene>
<feature type="compositionally biased region" description="Basic and acidic residues" evidence="2">
    <location>
        <begin position="748"/>
        <end position="770"/>
    </location>
</feature>
<feature type="compositionally biased region" description="Pro residues" evidence="2">
    <location>
        <begin position="413"/>
        <end position="437"/>
    </location>
</feature>
<protein>
    <submittedName>
        <fullName evidence="4">Uncharacterized protein</fullName>
    </submittedName>
</protein>
<keyword evidence="1" id="KW-0175">Coiled coil</keyword>
<feature type="compositionally biased region" description="Polar residues" evidence="2">
    <location>
        <begin position="275"/>
        <end position="285"/>
    </location>
</feature>
<feature type="compositionally biased region" description="Low complexity" evidence="2">
    <location>
        <begin position="382"/>
        <end position="402"/>
    </location>
</feature>
<sequence length="903" mass="94932">MADATVDDATTRGRWASDRDCELAETSSLLRGDDGARAEGSRDRRGVTVGTIASGALALAACAALGVWTHKSKTLQEAWRPVPGAEMLERGGGVDSGIARWRAREVASLGGAETLTGVTPTPSQMTALRALRLQIRNAMFNGGEVSAGTVKMLTMQFLNVIPQAAATFPSGTAANVDELDGAVKQLMSRGVLAAPASPSAESEFREMIPASPRPTVEQAMEESTQVDAAQAPQNAALPPRKPLTTYESALFETKAAANAVASTGAGAGRKHKSGRTSSEAQTVAQNDKWEAMINSLDSSGRVIKNAASRQLDDNNIFNRLSSPSPSETDDFVQYENEAPRRERQQSSPIVESEVEVEAAQPTAQASAPQDPPWAKQPQQLQEPTVTETATPTSSTADDSSWTDFQELMEAEPSPSPAPEPAPEPAPVPEPEPAPVPDAPSQAAQPDPVDVMEALDFGSTDRPQVGEQEIATPQAAATSDDDDMLKDMLRDGGDKADTETKAETKTETEQATSVLGDDTAKSPLFKPVIPNANVEAIASNIIDMIMAKKSSSGDAAAVGLDENGNSGVAPRLSKEAIAAQLAESLTALTSDSIEKTATESARMVDEANDDPNAKIMADALVAHDHDVAARIAQILSGGKSSGSQVAGIGATSGSGDGASQLIMYEEQRRQREEIEAMRRDLAALMANVQANYAMGVAHDRIDKTAASAAARIIDVLRPTLASDAVAREGASEVFDYPIMPSSSLSSETLRLDAGSDARPKKTTDESKKSDAMADSDDDEFDYIEKTDAGAEDSSAKLSKSESTSNAGDSVETSNGGGSSSEPSWLTNALTDEQLTAQFVADETEADGDHIKKSTKKKSKHSEARLGAVPGAFASHKPSGDDVQGSYIQALNERAERALRSKPRS</sequence>
<dbReference type="Proteomes" id="UP000195557">
    <property type="component" value="Unassembled WGS sequence"/>
</dbReference>
<feature type="compositionally biased region" description="Low complexity" evidence="2">
    <location>
        <begin position="345"/>
        <end position="368"/>
    </location>
</feature>
<feature type="coiled-coil region" evidence="1">
    <location>
        <begin position="663"/>
        <end position="690"/>
    </location>
</feature>
<dbReference type="AlphaFoldDB" id="A0A1Y5IGU5"/>
<feature type="compositionally biased region" description="Low complexity" evidence="2">
    <location>
        <begin position="438"/>
        <end position="448"/>
    </location>
</feature>
<feature type="compositionally biased region" description="Low complexity" evidence="2">
    <location>
        <begin position="790"/>
        <end position="803"/>
    </location>
</feature>
<evidence type="ECO:0000313" key="4">
    <source>
        <dbReference type="EMBL" id="OUS48798.1"/>
    </source>
</evidence>
<keyword evidence="3" id="KW-0472">Membrane</keyword>
<feature type="region of interest" description="Disordered" evidence="2">
    <location>
        <begin position="262"/>
        <end position="286"/>
    </location>
</feature>
<feature type="compositionally biased region" description="Basic and acidic residues" evidence="2">
    <location>
        <begin position="484"/>
        <end position="507"/>
    </location>
</feature>
<organism evidence="4">
    <name type="scientific">Ostreococcus tauri</name>
    <name type="common">Marine green alga</name>
    <dbReference type="NCBI Taxonomy" id="70448"/>
    <lineage>
        <taxon>Eukaryota</taxon>
        <taxon>Viridiplantae</taxon>
        <taxon>Chlorophyta</taxon>
        <taxon>Mamiellophyceae</taxon>
        <taxon>Mamiellales</taxon>
        <taxon>Bathycoccaceae</taxon>
        <taxon>Ostreococcus</taxon>
    </lineage>
</organism>
<keyword evidence="3" id="KW-1133">Transmembrane helix</keyword>
<feature type="compositionally biased region" description="Low complexity" evidence="2">
    <location>
        <begin position="225"/>
        <end position="238"/>
    </location>
</feature>
<feature type="region of interest" description="Disordered" evidence="2">
    <location>
        <begin position="213"/>
        <end position="241"/>
    </location>
</feature>
<proteinExistence type="predicted"/>
<keyword evidence="3" id="KW-0812">Transmembrane</keyword>
<evidence type="ECO:0000256" key="1">
    <source>
        <dbReference type="SAM" id="Coils"/>
    </source>
</evidence>
<name>A0A1Y5IGU5_OSTTA</name>
<evidence type="ECO:0000256" key="2">
    <source>
        <dbReference type="SAM" id="MobiDB-lite"/>
    </source>
</evidence>
<feature type="transmembrane region" description="Helical" evidence="3">
    <location>
        <begin position="47"/>
        <end position="68"/>
    </location>
</feature>
<reference evidence="4" key="1">
    <citation type="submission" date="2017-04" db="EMBL/GenBank/DDBJ databases">
        <title>Population genomics of picophytoplankton unveils novel chromosome hypervariability.</title>
        <authorList>
            <consortium name="DOE Joint Genome Institute"/>
            <person name="Blanc-Mathieu R."/>
            <person name="Krasovec M."/>
            <person name="Hebrard M."/>
            <person name="Yau S."/>
            <person name="Desgranges E."/>
            <person name="Martin J."/>
            <person name="Schackwitz W."/>
            <person name="Kuo A."/>
            <person name="Salin G."/>
            <person name="Donnadieu C."/>
            <person name="Desdevises Y."/>
            <person name="Sanchez-Ferandin S."/>
            <person name="Moreau H."/>
            <person name="Rivals E."/>
            <person name="Grigoriev I.V."/>
            <person name="Grimsley N."/>
            <person name="Eyre-Walker A."/>
            <person name="Piganeau G."/>
        </authorList>
    </citation>
    <scope>NUCLEOTIDE SEQUENCE [LARGE SCALE GENOMIC DNA]</scope>
    <source>
        <strain evidence="4">RCC 1115</strain>
    </source>
</reference>
<evidence type="ECO:0000256" key="3">
    <source>
        <dbReference type="SAM" id="Phobius"/>
    </source>
</evidence>
<dbReference type="EMBL" id="KZ155772">
    <property type="protein sequence ID" value="OUS48798.1"/>
    <property type="molecule type" value="Genomic_DNA"/>
</dbReference>
<feature type="region of interest" description="Disordered" evidence="2">
    <location>
        <begin position="314"/>
        <end position="512"/>
    </location>
</feature>